<accession>A0A2K2CRW0</accession>
<feature type="compositionally biased region" description="Polar residues" evidence="1">
    <location>
        <begin position="117"/>
        <end position="126"/>
    </location>
</feature>
<feature type="region of interest" description="Disordered" evidence="1">
    <location>
        <begin position="202"/>
        <end position="235"/>
    </location>
</feature>
<evidence type="ECO:0000313" key="2">
    <source>
        <dbReference type="EMBL" id="PNT64775.1"/>
    </source>
</evidence>
<evidence type="ECO:0000256" key="1">
    <source>
        <dbReference type="SAM" id="MobiDB-lite"/>
    </source>
</evidence>
<dbReference type="Proteomes" id="UP000008810">
    <property type="component" value="Chromosome 4"/>
</dbReference>
<dbReference type="ExpressionAtlas" id="A0A2K2CRW0">
    <property type="expression patterns" value="baseline"/>
</dbReference>
<evidence type="ECO:0000313" key="4">
    <source>
        <dbReference type="Proteomes" id="UP000008810"/>
    </source>
</evidence>
<feature type="region of interest" description="Disordered" evidence="1">
    <location>
        <begin position="66"/>
        <end position="140"/>
    </location>
</feature>
<name>A0A2K2CRW0_BRADI</name>
<reference evidence="2" key="2">
    <citation type="submission" date="2017-06" db="EMBL/GenBank/DDBJ databases">
        <title>WGS assembly of Brachypodium distachyon.</title>
        <authorList>
            <consortium name="The International Brachypodium Initiative"/>
            <person name="Lucas S."/>
            <person name="Harmon-Smith M."/>
            <person name="Lail K."/>
            <person name="Tice H."/>
            <person name="Grimwood J."/>
            <person name="Bruce D."/>
            <person name="Barry K."/>
            <person name="Shu S."/>
            <person name="Lindquist E."/>
            <person name="Wang M."/>
            <person name="Pitluck S."/>
            <person name="Vogel J.P."/>
            <person name="Garvin D.F."/>
            <person name="Mockler T.C."/>
            <person name="Schmutz J."/>
            <person name="Rokhsar D."/>
            <person name="Bevan M.W."/>
        </authorList>
    </citation>
    <scope>NUCLEOTIDE SEQUENCE</scope>
    <source>
        <strain evidence="2">Bd21</strain>
    </source>
</reference>
<feature type="compositionally biased region" description="Low complexity" evidence="1">
    <location>
        <begin position="209"/>
        <end position="219"/>
    </location>
</feature>
<sequence length="485" mass="51212">MSSFKLSVWTEPGMSFPSSLYLAVTEPDSGRRLRAPQRGRRFRSNVPLLAYPIGVRVRELEASPAISPERSLDGRWDDGDSGHNGRPSDWDDSDPPPPPAQARRKRHRTRHRRHPGDSSQNAPTQSLVWRPVLPLPSPPPPPTPPVVPCLAPATVSLLGPSALDHVDGSPVVGAPALHVEPPVGEQVLPVSSEPALPLVVEPLSPPSAPDSAAPMPSVPEFGGQTGPQSPPASHVPGLRDSVAGSPISLGCQTSPSLWCSGEWTLPVAPLLSPMRGLPPLAAQAVEAQLAAAHVVEAHLAAAHAAEAQRVVALVEVSPFPPLGQLSFVDSMSHLVVDQDESAPLPLSAPLSPVDLGQFRTSVAVSLIQPAPGPPLDTFLRCVQINLEKPLLSSTLVVRHRNTVAPGFSSCRSPRLASLPMAACPNVRKAQGVLMLKLGISSSGNAFSDADLQRYKAKFDHPLRQVDIEALAALFNLRTSVEAGSA</sequence>
<evidence type="ECO:0000313" key="3">
    <source>
        <dbReference type="EnsemblPlants" id="PNT64775"/>
    </source>
</evidence>
<feature type="compositionally biased region" description="Basic and acidic residues" evidence="1">
    <location>
        <begin position="70"/>
        <end position="89"/>
    </location>
</feature>
<dbReference type="EMBL" id="CM000883">
    <property type="protein sequence ID" value="PNT64775.1"/>
    <property type="molecule type" value="Genomic_DNA"/>
</dbReference>
<dbReference type="EnsemblPlants" id="PNT64775">
    <property type="protein sequence ID" value="PNT64775"/>
    <property type="gene ID" value="BRADI_4g32815v3"/>
</dbReference>
<proteinExistence type="predicted"/>
<reference evidence="2 3" key="1">
    <citation type="journal article" date="2010" name="Nature">
        <title>Genome sequencing and analysis of the model grass Brachypodium distachyon.</title>
        <authorList>
            <consortium name="International Brachypodium Initiative"/>
        </authorList>
    </citation>
    <scope>NUCLEOTIDE SEQUENCE [LARGE SCALE GENOMIC DNA]</scope>
    <source>
        <strain evidence="2 3">Bd21</strain>
    </source>
</reference>
<dbReference type="InParanoid" id="A0A2K2CRW0"/>
<reference evidence="3" key="3">
    <citation type="submission" date="2018-08" db="UniProtKB">
        <authorList>
            <consortium name="EnsemblPlants"/>
        </authorList>
    </citation>
    <scope>IDENTIFICATION</scope>
    <source>
        <strain evidence="3">cv. Bd21</strain>
    </source>
</reference>
<keyword evidence="4" id="KW-1185">Reference proteome</keyword>
<protein>
    <submittedName>
        <fullName evidence="2 3">Uncharacterized protein</fullName>
    </submittedName>
</protein>
<dbReference type="Gramene" id="PNT64775">
    <property type="protein sequence ID" value="PNT64775"/>
    <property type="gene ID" value="BRADI_4g32815v3"/>
</dbReference>
<feature type="compositionally biased region" description="Basic residues" evidence="1">
    <location>
        <begin position="102"/>
        <end position="114"/>
    </location>
</feature>
<gene>
    <name evidence="2" type="ORF">BRADI_4g32815v3</name>
</gene>
<dbReference type="AlphaFoldDB" id="A0A2K2CRW0"/>
<organism evidence="2">
    <name type="scientific">Brachypodium distachyon</name>
    <name type="common">Purple false brome</name>
    <name type="synonym">Trachynia distachya</name>
    <dbReference type="NCBI Taxonomy" id="15368"/>
    <lineage>
        <taxon>Eukaryota</taxon>
        <taxon>Viridiplantae</taxon>
        <taxon>Streptophyta</taxon>
        <taxon>Embryophyta</taxon>
        <taxon>Tracheophyta</taxon>
        <taxon>Spermatophyta</taxon>
        <taxon>Magnoliopsida</taxon>
        <taxon>Liliopsida</taxon>
        <taxon>Poales</taxon>
        <taxon>Poaceae</taxon>
        <taxon>BOP clade</taxon>
        <taxon>Pooideae</taxon>
        <taxon>Stipodae</taxon>
        <taxon>Brachypodieae</taxon>
        <taxon>Brachypodium</taxon>
    </lineage>
</organism>